<dbReference type="RefSeq" id="WP_225398458.1">
    <property type="nucleotide sequence ID" value="NZ_JAYJJQ010000035.1"/>
</dbReference>
<organism evidence="1 2">
    <name type="scientific">[Mycobacterium] vasticus</name>
    <dbReference type="NCBI Taxonomy" id="2875777"/>
    <lineage>
        <taxon>Bacteria</taxon>
        <taxon>Bacillati</taxon>
        <taxon>Actinomycetota</taxon>
        <taxon>Actinomycetes</taxon>
        <taxon>Mycobacteriales</taxon>
        <taxon>Mycobacteriaceae</taxon>
        <taxon>Mycolicibacter</taxon>
    </lineage>
</organism>
<evidence type="ECO:0000313" key="1">
    <source>
        <dbReference type="EMBL" id="MEB3071784.1"/>
    </source>
</evidence>
<gene>
    <name evidence="1" type="ORF">K5L39_21645</name>
</gene>
<dbReference type="Pfam" id="PF05973">
    <property type="entry name" value="Gp49"/>
    <property type="match status" value="1"/>
</dbReference>
<keyword evidence="2" id="KW-1185">Reference proteome</keyword>
<comment type="caution">
    <text evidence="1">The sequence shown here is derived from an EMBL/GenBank/DDBJ whole genome shotgun (WGS) entry which is preliminary data.</text>
</comment>
<name>A0ABU5Z303_9MYCO</name>
<proteinExistence type="predicted"/>
<dbReference type="EMBL" id="JAYJJQ010000035">
    <property type="protein sequence ID" value="MEB3071784.1"/>
    <property type="molecule type" value="Genomic_DNA"/>
</dbReference>
<dbReference type="Proteomes" id="UP001299283">
    <property type="component" value="Unassembled WGS sequence"/>
</dbReference>
<evidence type="ECO:0000313" key="2">
    <source>
        <dbReference type="Proteomes" id="UP001299283"/>
    </source>
</evidence>
<reference evidence="1 2" key="1">
    <citation type="submission" date="2023-12" db="EMBL/GenBank/DDBJ databases">
        <title>Description of new species of Mycobacterium terrae complex isolated from sewage at the Sao Paulo Zoological Park Foundation in Brazil.</title>
        <authorList>
            <person name="Romagnoli C.L."/>
            <person name="Conceicao E.C."/>
            <person name="Machado E."/>
            <person name="Barreto L.B.P.F."/>
            <person name="Sharma A."/>
            <person name="Silva N.M."/>
            <person name="Marques L.E."/>
            <person name="Juliana M.A."/>
            <person name="Lourenco M.C.S."/>
            <person name="Digiampietri L.A."/>
            <person name="Suffys P.N."/>
            <person name="Viana-Niero C."/>
        </authorList>
    </citation>
    <scope>NUCLEOTIDE SEQUENCE [LARGE SCALE GENOMIC DNA]</scope>
    <source>
        <strain evidence="1 2">MYC017</strain>
    </source>
</reference>
<accession>A0ABU5Z303</accession>
<dbReference type="InterPro" id="IPR009241">
    <property type="entry name" value="HigB-like"/>
</dbReference>
<protein>
    <submittedName>
        <fullName evidence="1">Type II toxin-antitoxin system RelE/ParE family toxin</fullName>
    </submittedName>
</protein>
<sequence length="115" mass="12947">MAWDVILLEEVDEWFCTLDSDTGSTVAGAIDYLEANGPATGRPMVDTVKGSKLHHLKELRPSGTSIRILFIFDPARRAVLLLAGDKAGRWKKWYDDNIPVAEVRYQRWVRESGGE</sequence>